<proteinExistence type="inferred from homology"/>
<keyword evidence="5 10" id="KW-0031">Aminopeptidase</keyword>
<reference evidence="10 11" key="2">
    <citation type="journal article" date="2011" name="BMC Genomics">
        <title>Sequence of the hyperplastic genome of the naturally competent Thermus scotoductus SA-01.</title>
        <authorList>
            <person name="Gounder K."/>
            <person name="Brzuszkiewicz E."/>
            <person name="Liesegang H."/>
            <person name="Wollherr A."/>
            <person name="Daniel R."/>
            <person name="Gottschalk G."/>
            <person name="Reva O."/>
            <person name="Kumwenda B."/>
            <person name="Srivastava M."/>
            <person name="Bricio C."/>
            <person name="Berenguer J."/>
            <person name="van Heerden E."/>
            <person name="Litthauer D."/>
        </authorList>
    </citation>
    <scope>NUCLEOTIDE SEQUENCE [LARGE SCALE GENOMIC DNA]</scope>
    <source>
        <strain evidence="11">ATCC 700910 / SA-01</strain>
    </source>
</reference>
<dbReference type="InterPro" id="IPR000787">
    <property type="entry name" value="Peptidase_M29"/>
</dbReference>
<evidence type="ECO:0000256" key="5">
    <source>
        <dbReference type="ARBA" id="ARBA00022438"/>
    </source>
</evidence>
<dbReference type="KEGG" id="tsc:TSC_c13130"/>
<evidence type="ECO:0000256" key="6">
    <source>
        <dbReference type="ARBA" id="ARBA00022670"/>
    </source>
</evidence>
<dbReference type="AlphaFoldDB" id="E8PRA4"/>
<dbReference type="EMBL" id="CP001962">
    <property type="protein sequence ID" value="ADW21933.1"/>
    <property type="molecule type" value="Genomic_DNA"/>
</dbReference>
<evidence type="ECO:0000256" key="2">
    <source>
        <dbReference type="ARBA" id="ARBA00001946"/>
    </source>
</evidence>
<evidence type="ECO:0000256" key="1">
    <source>
        <dbReference type="ARBA" id="ARBA00001941"/>
    </source>
</evidence>
<dbReference type="GO" id="GO:0008237">
    <property type="term" value="F:metallopeptidase activity"/>
    <property type="evidence" value="ECO:0007669"/>
    <property type="project" value="UniProtKB-KW"/>
</dbReference>
<evidence type="ECO:0000313" key="10">
    <source>
        <dbReference type="EMBL" id="ADW21933.1"/>
    </source>
</evidence>
<dbReference type="eggNOG" id="COG2309">
    <property type="taxonomic scope" value="Bacteria"/>
</dbReference>
<reference evidence="11" key="1">
    <citation type="submission" date="2010-03" db="EMBL/GenBank/DDBJ databases">
        <title>The genome sequence of Thermus scotoductus SA-01.</title>
        <authorList>
            <person name="Gounder K."/>
            <person name="Liesegang H."/>
            <person name="Brzuszkiewicz E."/>
            <person name="Wollherr A."/>
            <person name="Daniel R."/>
            <person name="Gottschalk G."/>
            <person name="van Heerden E."/>
            <person name="Litthauer D."/>
        </authorList>
    </citation>
    <scope>NUCLEOTIDE SEQUENCE [LARGE SCALE GENOMIC DNA]</scope>
    <source>
        <strain evidence="11">ATCC 700910 / SA-01</strain>
    </source>
</reference>
<sequence>MTETPWAKRLEGVSAFQENLEKLADLAIRVGLNLERGQEVIATAPLEAVDFVRLLAEKAYEHGASLFTVLYGDNVLSRKRLSLAPEEGLDKAPAWLYEGMAKAFREGAARLAVSGNDPRALEGLPPERIGRAQQAQSRAYKPALEAITEFVTNWTIVPFAHPGWARAVFPDLPEEEAVAKLWQAIFQATRVDRPDPVAAWEAHNRSLHEKVAFLNAKRFAALHFQGPGTDLTVGLAEGHLWQGGATPTKKGRICNPNLPTEEVFTAPHRERVEGVVRSTRPLALGGQLVEGIWARFEGGYAVEVGAEKGQEVLLKVLATDEGARRLGEVALVPADNPIARTGLVFFDTLFDENAASHIAFGQAYAENLEGRPTGEEFRKRGANESLVHIDWMIGSMEMQVDGILQDGTRVPLMREGLWVI</sequence>
<dbReference type="PANTHER" id="PTHR34448:SF3">
    <property type="entry name" value="AMINOPEPTIDASE AMPS"/>
    <property type="match status" value="1"/>
</dbReference>
<dbReference type="GO" id="GO:0004177">
    <property type="term" value="F:aminopeptidase activity"/>
    <property type="evidence" value="ECO:0007669"/>
    <property type="project" value="UniProtKB-KW"/>
</dbReference>
<organism evidence="10 11">
    <name type="scientific">Thermus scotoductus (strain ATCC 700910 / SA-01)</name>
    <dbReference type="NCBI Taxonomy" id="743525"/>
    <lineage>
        <taxon>Bacteria</taxon>
        <taxon>Thermotogati</taxon>
        <taxon>Deinococcota</taxon>
        <taxon>Deinococci</taxon>
        <taxon>Thermales</taxon>
        <taxon>Thermaceae</taxon>
        <taxon>Thermus</taxon>
    </lineage>
</organism>
<dbReference type="STRING" id="743525.TSC_c13130"/>
<comment type="cofactor">
    <cofactor evidence="3">
        <name>Zn(2+)</name>
        <dbReference type="ChEBI" id="CHEBI:29105"/>
    </cofactor>
</comment>
<evidence type="ECO:0000256" key="4">
    <source>
        <dbReference type="ARBA" id="ARBA00008236"/>
    </source>
</evidence>
<dbReference type="PANTHER" id="PTHR34448">
    <property type="entry name" value="AMINOPEPTIDASE"/>
    <property type="match status" value="1"/>
</dbReference>
<dbReference type="GO" id="GO:0046872">
    <property type="term" value="F:metal ion binding"/>
    <property type="evidence" value="ECO:0007669"/>
    <property type="project" value="UniProtKB-KW"/>
</dbReference>
<evidence type="ECO:0000256" key="7">
    <source>
        <dbReference type="ARBA" id="ARBA00022723"/>
    </source>
</evidence>
<comment type="cofactor">
    <cofactor evidence="1">
        <name>Co(2+)</name>
        <dbReference type="ChEBI" id="CHEBI:48828"/>
    </cofactor>
</comment>
<protein>
    <submittedName>
        <fullName evidence="10">Aminopeptidase 2</fullName>
    </submittedName>
</protein>
<name>E8PRA4_THESS</name>
<dbReference type="SUPFAM" id="SSF144052">
    <property type="entry name" value="Thermophilic metalloprotease-like"/>
    <property type="match status" value="1"/>
</dbReference>
<evidence type="ECO:0000256" key="3">
    <source>
        <dbReference type="ARBA" id="ARBA00001947"/>
    </source>
</evidence>
<dbReference type="Gene3D" id="3.40.1830.10">
    <property type="entry name" value="Thermophilic metalloprotease (M29)"/>
    <property type="match status" value="1"/>
</dbReference>
<dbReference type="MEROPS" id="M29.001"/>
<dbReference type="GO" id="GO:0006508">
    <property type="term" value="P:proteolysis"/>
    <property type="evidence" value="ECO:0007669"/>
    <property type="project" value="UniProtKB-KW"/>
</dbReference>
<dbReference type="HOGENOM" id="CLU_054346_1_0_0"/>
<evidence type="ECO:0000256" key="8">
    <source>
        <dbReference type="ARBA" id="ARBA00022801"/>
    </source>
</evidence>
<dbReference type="Proteomes" id="UP000008087">
    <property type="component" value="Chromosome"/>
</dbReference>
<keyword evidence="9" id="KW-0482">Metalloprotease</keyword>
<evidence type="ECO:0000256" key="9">
    <source>
        <dbReference type="ARBA" id="ARBA00023049"/>
    </source>
</evidence>
<comment type="cofactor">
    <cofactor evidence="2">
        <name>Mg(2+)</name>
        <dbReference type="ChEBI" id="CHEBI:18420"/>
    </cofactor>
</comment>
<dbReference type="InterPro" id="IPR035097">
    <property type="entry name" value="M29_N-terminal"/>
</dbReference>
<comment type="similarity">
    <text evidence="4">Belongs to the peptidase M29 family.</text>
</comment>
<dbReference type="PRINTS" id="PR00919">
    <property type="entry name" value="THERMOPTASE"/>
</dbReference>
<keyword evidence="8" id="KW-0378">Hydrolase</keyword>
<keyword evidence="7" id="KW-0479">Metal-binding</keyword>
<accession>E8PRA4</accession>
<dbReference type="Pfam" id="PF02073">
    <property type="entry name" value="Peptidase_M29"/>
    <property type="match status" value="1"/>
</dbReference>
<keyword evidence="6" id="KW-0645">Protease</keyword>
<gene>
    <name evidence="10" type="ordered locus">TSC_c13130</name>
</gene>
<dbReference type="InterPro" id="IPR052170">
    <property type="entry name" value="M29_Exopeptidase"/>
</dbReference>
<evidence type="ECO:0000313" key="11">
    <source>
        <dbReference type="Proteomes" id="UP000008087"/>
    </source>
</evidence>